<dbReference type="SMART" id="SM00460">
    <property type="entry name" value="TGc"/>
    <property type="match status" value="1"/>
</dbReference>
<feature type="compositionally biased region" description="Polar residues" evidence="1">
    <location>
        <begin position="599"/>
        <end position="610"/>
    </location>
</feature>
<dbReference type="Gene3D" id="3.10.620.30">
    <property type="match status" value="1"/>
</dbReference>
<reference evidence="5" key="1">
    <citation type="journal article" date="2019" name="Int. J. Syst. Evol. Microbiol.">
        <title>The Global Catalogue of Microorganisms (GCM) 10K type strain sequencing project: providing services to taxonomists for standard genome sequencing and annotation.</title>
        <authorList>
            <consortium name="The Broad Institute Genomics Platform"/>
            <consortium name="The Broad Institute Genome Sequencing Center for Infectious Disease"/>
            <person name="Wu L."/>
            <person name="Ma J."/>
        </authorList>
    </citation>
    <scope>NUCLEOTIDE SEQUENCE [LARGE SCALE GENOMIC DNA]</scope>
    <source>
        <strain evidence="5">CGMCC 1.16306</strain>
    </source>
</reference>
<evidence type="ECO:0000313" key="5">
    <source>
        <dbReference type="Proteomes" id="UP001596022"/>
    </source>
</evidence>
<dbReference type="RefSeq" id="WP_376847676.1">
    <property type="nucleotide sequence ID" value="NZ_JBHSFW010000027.1"/>
</dbReference>
<dbReference type="Pfam" id="PF01841">
    <property type="entry name" value="Transglut_core"/>
    <property type="match status" value="1"/>
</dbReference>
<accession>A0ABV9GRC6</accession>
<dbReference type="EMBL" id="JBHSFW010000027">
    <property type="protein sequence ID" value="MFC4620563.1"/>
    <property type="molecule type" value="Genomic_DNA"/>
</dbReference>
<feature type="region of interest" description="Disordered" evidence="1">
    <location>
        <begin position="569"/>
        <end position="610"/>
    </location>
</feature>
<keyword evidence="2" id="KW-1133">Transmembrane helix</keyword>
<feature type="transmembrane region" description="Helical" evidence="2">
    <location>
        <begin position="114"/>
        <end position="135"/>
    </location>
</feature>
<evidence type="ECO:0000313" key="4">
    <source>
        <dbReference type="EMBL" id="MFC4620563.1"/>
    </source>
</evidence>
<feature type="transmembrane region" description="Helical" evidence="2">
    <location>
        <begin position="619"/>
        <end position="640"/>
    </location>
</feature>
<protein>
    <submittedName>
        <fullName evidence="4">DUF4129 domain-containing transglutaminase family protein</fullName>
    </submittedName>
</protein>
<dbReference type="Proteomes" id="UP001596022">
    <property type="component" value="Unassembled WGS sequence"/>
</dbReference>
<dbReference type="InterPro" id="IPR025403">
    <property type="entry name" value="TgpA-like_C"/>
</dbReference>
<feature type="transmembrane region" description="Helical" evidence="2">
    <location>
        <begin position="39"/>
        <end position="57"/>
    </location>
</feature>
<name>A0ABV9GRC6_9BACL</name>
<dbReference type="PANTHER" id="PTHR42736:SF1">
    <property type="entry name" value="PROTEIN-GLUTAMINE GAMMA-GLUTAMYLTRANSFERASE"/>
    <property type="match status" value="1"/>
</dbReference>
<organism evidence="4 5">
    <name type="scientific">Camelliibacillus cellulosilyticus</name>
    <dbReference type="NCBI Taxonomy" id="2174486"/>
    <lineage>
        <taxon>Bacteria</taxon>
        <taxon>Bacillati</taxon>
        <taxon>Bacillota</taxon>
        <taxon>Bacilli</taxon>
        <taxon>Bacillales</taxon>
        <taxon>Sporolactobacillaceae</taxon>
        <taxon>Camelliibacillus</taxon>
    </lineage>
</organism>
<keyword evidence="5" id="KW-1185">Reference proteome</keyword>
<feature type="transmembrane region" description="Helical" evidence="2">
    <location>
        <begin position="69"/>
        <end position="94"/>
    </location>
</feature>
<keyword evidence="2" id="KW-0472">Membrane</keyword>
<feature type="transmembrane region" description="Helical" evidence="2">
    <location>
        <begin position="200"/>
        <end position="222"/>
    </location>
</feature>
<feature type="transmembrane region" description="Helical" evidence="2">
    <location>
        <begin position="142"/>
        <end position="162"/>
    </location>
</feature>
<feature type="domain" description="Transglutaminase-like" evidence="3">
    <location>
        <begin position="481"/>
        <end position="556"/>
    </location>
</feature>
<keyword evidence="2" id="KW-0812">Transmembrane</keyword>
<dbReference type="Pfam" id="PF13559">
    <property type="entry name" value="DUF4129"/>
    <property type="match status" value="1"/>
</dbReference>
<evidence type="ECO:0000256" key="1">
    <source>
        <dbReference type="SAM" id="MobiDB-lite"/>
    </source>
</evidence>
<gene>
    <name evidence="4" type="ORF">ACFO4N_17870</name>
</gene>
<dbReference type="InterPro" id="IPR038765">
    <property type="entry name" value="Papain-like_cys_pep_sf"/>
</dbReference>
<comment type="caution">
    <text evidence="4">The sequence shown here is derived from an EMBL/GenBank/DDBJ whole genome shotgun (WGS) entry which is preliminary data.</text>
</comment>
<evidence type="ECO:0000259" key="3">
    <source>
        <dbReference type="SMART" id="SM00460"/>
    </source>
</evidence>
<proteinExistence type="predicted"/>
<evidence type="ECO:0000256" key="2">
    <source>
        <dbReference type="SAM" id="Phobius"/>
    </source>
</evidence>
<dbReference type="PANTHER" id="PTHR42736">
    <property type="entry name" value="PROTEIN-GLUTAMINE GAMMA-GLUTAMYLTRANSFERASE"/>
    <property type="match status" value="1"/>
</dbReference>
<feature type="transmembrane region" description="Helical" evidence="2">
    <location>
        <begin position="168"/>
        <end position="188"/>
    </location>
</feature>
<dbReference type="InterPro" id="IPR002931">
    <property type="entry name" value="Transglutaminase-like"/>
</dbReference>
<dbReference type="SUPFAM" id="SSF54001">
    <property type="entry name" value="Cysteine proteinases"/>
    <property type="match status" value="1"/>
</dbReference>
<feature type="transmembrane region" description="Helical" evidence="2">
    <location>
        <begin position="12"/>
        <end position="27"/>
    </location>
</feature>
<dbReference type="InterPro" id="IPR052901">
    <property type="entry name" value="Bact_TGase-like"/>
</dbReference>
<sequence>MQQVEATSRSYSLLLYILGFLLFWEWLRPLSVVTDTADIDYFVGFAAFSFFLSYLRFPVWITFPAKFIAMIYAIHAVFFYNGPLFSGMWLGYFLDDFQKNIVFMFNGNWVGLTNLFRSFLFFVLLWIVSYLMHYWLIQKRQLFLFFFITIVYLTVLDTFTMYHADGAIVRTMIIGLILLGLLRVLNIQEREKVSFAHGRFPISWMIALAIMIALTSVVGYAAPKAGPQWPDPVPFIKKATNGHGDDGKGKNGRQTIGYDDDDTKLGGPFSMDKSPLFNTTGEYSHYWRISTKNYYTGKGWIAKPKGNTISADKDHLNNYGVLKLYEDGTTVKASKDKIEFVGKSFPQLIQGGDLTRVAEGKGENKTLDLNTQTGKLEPMDNGRHATIKNYTVEYQYPYFSISKLKSVTDKDWANNLEAYVQLPSDLPNRVETLARNITKDATNWYDKAQAIEGYFQAHGFVYDTKDVPYPAKGQDYVDQFLFETKKGYCDNFSTAMAVMLRSIGIPTRWVKGFTQGEYKGTPSKNQYQYVVRNADAHSWVEVYFPGSGWVPFEPTRGFDNIYQFNYDASKSSNESTPPPAPVKKKPPGEQQSKKEPAQAHQQKTTSKASHLSSVNKTTVWTVGIVTLIVMVMIVILLFITRKKWLPRWLMFRFRKPGDKNQMDRAFRRLLKLLAAHGYQKRDHQTLREFAASVDKELGIGDMKSFTLCYERHRYYKQTPNGWQESKQFWENIIKALRG</sequence>